<sequence length="96" mass="11069">MLQSTGSWYRSRIFSLGPTLLYTDSMGFLLQDMDPWSVKVLTPTLLLLSHLSFTHRSNHLGFSADGEWGFGDDDGVRQNAYQERKGGFSWRHHYEN</sequence>
<dbReference type="EMBL" id="JBBPBN010000022">
    <property type="protein sequence ID" value="KAK9012611.1"/>
    <property type="molecule type" value="Genomic_DNA"/>
</dbReference>
<accession>A0ABR2RI64</accession>
<reference evidence="1 2" key="1">
    <citation type="journal article" date="2024" name="G3 (Bethesda)">
        <title>Genome assembly of Hibiscus sabdariffa L. provides insights into metabolisms of medicinal natural products.</title>
        <authorList>
            <person name="Kim T."/>
        </authorList>
    </citation>
    <scope>NUCLEOTIDE SEQUENCE [LARGE SCALE GENOMIC DNA]</scope>
    <source>
        <strain evidence="1">TK-2024</strain>
        <tissue evidence="1">Old leaves</tissue>
    </source>
</reference>
<gene>
    <name evidence="1" type="ORF">V6N11_040655</name>
</gene>
<name>A0ABR2RI64_9ROSI</name>
<evidence type="ECO:0000313" key="2">
    <source>
        <dbReference type="Proteomes" id="UP001396334"/>
    </source>
</evidence>
<protein>
    <submittedName>
        <fullName evidence="1">Uncharacterized protein</fullName>
    </submittedName>
</protein>
<dbReference type="Proteomes" id="UP001396334">
    <property type="component" value="Unassembled WGS sequence"/>
</dbReference>
<comment type="caution">
    <text evidence="1">The sequence shown here is derived from an EMBL/GenBank/DDBJ whole genome shotgun (WGS) entry which is preliminary data.</text>
</comment>
<keyword evidence="2" id="KW-1185">Reference proteome</keyword>
<evidence type="ECO:0000313" key="1">
    <source>
        <dbReference type="EMBL" id="KAK9012611.1"/>
    </source>
</evidence>
<proteinExistence type="predicted"/>
<organism evidence="1 2">
    <name type="scientific">Hibiscus sabdariffa</name>
    <name type="common">roselle</name>
    <dbReference type="NCBI Taxonomy" id="183260"/>
    <lineage>
        <taxon>Eukaryota</taxon>
        <taxon>Viridiplantae</taxon>
        <taxon>Streptophyta</taxon>
        <taxon>Embryophyta</taxon>
        <taxon>Tracheophyta</taxon>
        <taxon>Spermatophyta</taxon>
        <taxon>Magnoliopsida</taxon>
        <taxon>eudicotyledons</taxon>
        <taxon>Gunneridae</taxon>
        <taxon>Pentapetalae</taxon>
        <taxon>rosids</taxon>
        <taxon>malvids</taxon>
        <taxon>Malvales</taxon>
        <taxon>Malvaceae</taxon>
        <taxon>Malvoideae</taxon>
        <taxon>Hibiscus</taxon>
    </lineage>
</organism>